<dbReference type="InterPro" id="IPR029052">
    <property type="entry name" value="Metallo-depent_PP-like"/>
</dbReference>
<dbReference type="GO" id="GO:0016787">
    <property type="term" value="F:hydrolase activity"/>
    <property type="evidence" value="ECO:0007669"/>
    <property type="project" value="UniProtKB-KW"/>
</dbReference>
<dbReference type="EMBL" id="LAYY01000048">
    <property type="protein sequence ID" value="KKK35998.1"/>
    <property type="molecule type" value="Genomic_DNA"/>
</dbReference>
<comment type="caution">
    <text evidence="3">The sequence shown here is derived from an EMBL/GenBank/DDBJ whole genome shotgun (WGS) entry which is preliminary data.</text>
</comment>
<feature type="domain" description="Calcineurin-like phosphoesterase" evidence="2">
    <location>
        <begin position="5"/>
        <end position="201"/>
    </location>
</feature>
<dbReference type="Gene3D" id="3.60.21.10">
    <property type="match status" value="1"/>
</dbReference>
<dbReference type="InterPro" id="IPR014576">
    <property type="entry name" value="Pesterase_YhaO"/>
</dbReference>
<dbReference type="PANTHER" id="PTHR30337">
    <property type="entry name" value="COMPONENT OF ATP-DEPENDENT DSDNA EXONUCLEASE"/>
    <property type="match status" value="1"/>
</dbReference>
<evidence type="ECO:0000313" key="4">
    <source>
        <dbReference type="Proteomes" id="UP000034166"/>
    </source>
</evidence>
<dbReference type="InterPro" id="IPR004843">
    <property type="entry name" value="Calcineurin-like_PHP"/>
</dbReference>
<dbReference type="OrthoDB" id="9773856at2"/>
<dbReference type="RefSeq" id="WP_046525821.1">
    <property type="nucleotide sequence ID" value="NZ_LAYY01000048.1"/>
</dbReference>
<proteinExistence type="predicted"/>
<dbReference type="PIRSF" id="PIRSF033091">
    <property type="entry name" value="Pesterase_YhaO"/>
    <property type="match status" value="1"/>
</dbReference>
<dbReference type="AlphaFoldDB" id="A0A0M2SP29"/>
<evidence type="ECO:0000259" key="2">
    <source>
        <dbReference type="Pfam" id="PF00149"/>
    </source>
</evidence>
<dbReference type="CDD" id="cd00840">
    <property type="entry name" value="MPP_Mre11_N"/>
    <property type="match status" value="1"/>
</dbReference>
<dbReference type="InterPro" id="IPR041796">
    <property type="entry name" value="Mre11_N"/>
</dbReference>
<protein>
    <recommendedName>
        <fullName evidence="2">Calcineurin-like phosphoesterase domain-containing protein</fullName>
    </recommendedName>
</protein>
<dbReference type="Pfam" id="PF00149">
    <property type="entry name" value="Metallophos"/>
    <property type="match status" value="1"/>
</dbReference>
<dbReference type="Proteomes" id="UP000034166">
    <property type="component" value="Unassembled WGS sequence"/>
</dbReference>
<evidence type="ECO:0000256" key="1">
    <source>
        <dbReference type="ARBA" id="ARBA00022801"/>
    </source>
</evidence>
<name>A0A0M2SP29_9BACI</name>
<keyword evidence="1" id="KW-0378">Hydrolase</keyword>
<reference evidence="3 4" key="1">
    <citation type="submission" date="2015-04" db="EMBL/GenBank/DDBJ databases">
        <title>Taxonomic description and genome sequence of Bacillus campisalis sp. nov., a novel member of the genus Bacillus isolated from solar saltern.</title>
        <authorList>
            <person name="Mathan Kumar R."/>
            <person name="Kaur G."/>
            <person name="Kumar A."/>
            <person name="Singh N.K."/>
            <person name="Kaur N."/>
            <person name="Kumar N."/>
            <person name="Mayilraj S."/>
        </authorList>
    </citation>
    <scope>NUCLEOTIDE SEQUENCE [LARGE SCALE GENOMIC DNA]</scope>
    <source>
        <strain evidence="3 4">SA2-6</strain>
    </source>
</reference>
<dbReference type="SUPFAM" id="SSF56300">
    <property type="entry name" value="Metallo-dependent phosphatases"/>
    <property type="match status" value="1"/>
</dbReference>
<evidence type="ECO:0000313" key="3">
    <source>
        <dbReference type="EMBL" id="KKK35998.1"/>
    </source>
</evidence>
<sequence>MKQVTFMHWADLHLDSPFKGLKHLPENIFKRLQDSTFKALANMTDEAIQKAVDFVIIAGDVFDGENRSLRAQARFRGEMAKLAEKGIPAYIIHGNHDHLGGTWMKLEMPENVHIFAGEVEIKKFAKQDETTVHLYGFSYPERHLTDRWIDRYQKKEGADFHIGILHGHFEGASDHDKYAPFRLGDLYEKQFDYWALGHIHKRQVLSEEPPVIYPGNPQGRNPKEQGEKGFYTVSLTERGTRYEFLPSHDVQWLEMKLDFSQAASPGSLFDACRQAVSEVRSEGKGVILSLEIEHAHMLDPDAETMLQSGELLEILQEEEKDENSFVWVRDLTIGDMAGIDRNLAAAKGDFFEDLFSEIDGFDRWHEGLMPLFSHNAARRHLEGLNEEEKKQVLLEAETRLLQLLAQD</sequence>
<accession>A0A0M2SP29</accession>
<gene>
    <name evidence="3" type="ORF">WQ57_21710</name>
</gene>
<keyword evidence="4" id="KW-1185">Reference proteome</keyword>
<organism evidence="3 4">
    <name type="scientific">Mesobacillus campisalis</name>
    <dbReference type="NCBI Taxonomy" id="1408103"/>
    <lineage>
        <taxon>Bacteria</taxon>
        <taxon>Bacillati</taxon>
        <taxon>Bacillota</taxon>
        <taxon>Bacilli</taxon>
        <taxon>Bacillales</taxon>
        <taxon>Bacillaceae</taxon>
        <taxon>Mesobacillus</taxon>
    </lineage>
</organism>
<dbReference type="InterPro" id="IPR050535">
    <property type="entry name" value="DNA_Repair-Maintenance_Comp"/>
</dbReference>
<dbReference type="PATRIC" id="fig|1408103.3.peg.4756"/>
<dbReference type="PANTHER" id="PTHR30337:SF7">
    <property type="entry name" value="PHOSPHOESTERASE"/>
    <property type="match status" value="1"/>
</dbReference>